<evidence type="ECO:0000313" key="12">
    <source>
        <dbReference type="EMBL" id="SQH24773.1"/>
    </source>
</evidence>
<evidence type="ECO:0000256" key="6">
    <source>
        <dbReference type="ARBA" id="ARBA00023316"/>
    </source>
</evidence>
<accession>A0AAX2J5E1</accession>
<feature type="active site" evidence="7">
    <location>
        <position position="156"/>
    </location>
</feature>
<evidence type="ECO:0000256" key="1">
    <source>
        <dbReference type="ARBA" id="ARBA00007164"/>
    </source>
</evidence>
<evidence type="ECO:0000256" key="2">
    <source>
        <dbReference type="ARBA" id="ARBA00022729"/>
    </source>
</evidence>
<evidence type="ECO:0000256" key="8">
    <source>
        <dbReference type="PIRSR" id="PIRSR618044-2"/>
    </source>
</evidence>
<dbReference type="RefSeq" id="WP_003785506.1">
    <property type="nucleotide sequence ID" value="NZ_CP091518.1"/>
</dbReference>
<evidence type="ECO:0000313" key="13">
    <source>
        <dbReference type="Proteomes" id="UP000248598"/>
    </source>
</evidence>
<dbReference type="GO" id="GO:0006508">
    <property type="term" value="P:proteolysis"/>
    <property type="evidence" value="ECO:0007669"/>
    <property type="project" value="InterPro"/>
</dbReference>
<evidence type="ECO:0000256" key="5">
    <source>
        <dbReference type="ARBA" id="ARBA00022984"/>
    </source>
</evidence>
<dbReference type="Proteomes" id="UP000248598">
    <property type="component" value="Chromosome 1"/>
</dbReference>
<evidence type="ECO:0000256" key="7">
    <source>
        <dbReference type="PIRSR" id="PIRSR618044-1"/>
    </source>
</evidence>
<evidence type="ECO:0000256" key="10">
    <source>
        <dbReference type="SAM" id="SignalP"/>
    </source>
</evidence>
<feature type="chain" id="PRO_5043331970" evidence="10">
    <location>
        <begin position="27"/>
        <end position="313"/>
    </location>
</feature>
<evidence type="ECO:0000256" key="3">
    <source>
        <dbReference type="ARBA" id="ARBA00022801"/>
    </source>
</evidence>
<comment type="similarity">
    <text evidence="1 9">Belongs to the peptidase S11 family.</text>
</comment>
<sequence length="313" mass="34411">MSFFQQTKKVCIGLLLSAGLASPVYAFDTTEDILGDFLKNQLPAVQYSAQPVPYNPATIQQQAAYAGPLLNAQSALIMNANTGQIFYQKNMDNVRSIASISKLMAAMVVLDARLDMNQRITITEAEIDRLKGTGSRLSIGTTLTRGQMLHLGLMSSENRAIHALGRTYPGGMSAFVQAMNAKARSLGMMNSRFYEPTGLDPRNVSTARELSMMVRAASQYPQIRQLSTAQSGEAYTSTGKFEQYKNSNIFVREGNWNITVQKTGYIREAGRSMVMQTQMGREPVIIVVLGSQTTTTRANDARALSSMVQQYPM</sequence>
<dbReference type="AlphaFoldDB" id="A0AAX2J5E1"/>
<dbReference type="EC" id="3.4.21.-" evidence="12"/>
<dbReference type="SUPFAM" id="SSF56601">
    <property type="entry name" value="beta-lactamase/transpeptidase-like"/>
    <property type="match status" value="1"/>
</dbReference>
<dbReference type="EMBL" id="LS483426">
    <property type="protein sequence ID" value="SQH24773.1"/>
    <property type="molecule type" value="Genomic_DNA"/>
</dbReference>
<feature type="domain" description="Peptidase S11 D-alanyl-D-alanine carboxypeptidase A N-terminal" evidence="11">
    <location>
        <begin position="68"/>
        <end position="292"/>
    </location>
</feature>
<dbReference type="InterPro" id="IPR012338">
    <property type="entry name" value="Beta-lactam/transpept-like"/>
</dbReference>
<name>A0AAX2J5E1_KINKI</name>
<dbReference type="GeneID" id="93262265"/>
<dbReference type="GO" id="GO:0071555">
    <property type="term" value="P:cell wall organization"/>
    <property type="evidence" value="ECO:0007669"/>
    <property type="project" value="UniProtKB-KW"/>
</dbReference>
<proteinExistence type="inferred from homology"/>
<keyword evidence="3 12" id="KW-0378">Hydrolase</keyword>
<keyword evidence="5" id="KW-0573">Peptidoglycan synthesis</keyword>
<dbReference type="PRINTS" id="PR00725">
    <property type="entry name" value="DADACBPTASE1"/>
</dbReference>
<dbReference type="InterPro" id="IPR018044">
    <property type="entry name" value="Peptidase_S11"/>
</dbReference>
<dbReference type="InterPro" id="IPR001967">
    <property type="entry name" value="Peptidase_S11_N"/>
</dbReference>
<dbReference type="Pfam" id="PF00768">
    <property type="entry name" value="Peptidase_S11"/>
    <property type="match status" value="1"/>
</dbReference>
<reference evidence="12 13" key="1">
    <citation type="submission" date="2018-06" db="EMBL/GenBank/DDBJ databases">
        <authorList>
            <consortium name="Pathogen Informatics"/>
            <person name="Doyle S."/>
        </authorList>
    </citation>
    <scope>NUCLEOTIDE SEQUENCE [LARGE SCALE GENOMIC DNA]</scope>
    <source>
        <strain evidence="12 13">NCTC10529</strain>
    </source>
</reference>
<dbReference type="Gene3D" id="3.40.710.10">
    <property type="entry name" value="DD-peptidase/beta-lactamase superfamily"/>
    <property type="match status" value="1"/>
</dbReference>
<dbReference type="PANTHER" id="PTHR21581:SF26">
    <property type="entry name" value="D-ALANYL-D-ALANINE ENDOPEPTIDASE"/>
    <property type="match status" value="1"/>
</dbReference>
<evidence type="ECO:0000256" key="4">
    <source>
        <dbReference type="ARBA" id="ARBA00022960"/>
    </source>
</evidence>
<keyword evidence="4" id="KW-0133">Cell shape</keyword>
<feature type="active site" description="Proton acceptor" evidence="7">
    <location>
        <position position="102"/>
    </location>
</feature>
<evidence type="ECO:0000259" key="11">
    <source>
        <dbReference type="Pfam" id="PF00768"/>
    </source>
</evidence>
<keyword evidence="6" id="KW-0961">Cell wall biogenesis/degradation</keyword>
<organism evidence="12 13">
    <name type="scientific">Kingella kingae</name>
    <dbReference type="NCBI Taxonomy" id="504"/>
    <lineage>
        <taxon>Bacteria</taxon>
        <taxon>Pseudomonadati</taxon>
        <taxon>Pseudomonadota</taxon>
        <taxon>Betaproteobacteria</taxon>
        <taxon>Neisseriales</taxon>
        <taxon>Neisseriaceae</taxon>
        <taxon>Kingella</taxon>
    </lineage>
</organism>
<feature type="signal peptide" evidence="10">
    <location>
        <begin position="1"/>
        <end position="26"/>
    </location>
</feature>
<gene>
    <name evidence="12" type="primary">pbpG</name>
    <name evidence="12" type="ORF">NCTC10529_00965</name>
</gene>
<protein>
    <submittedName>
        <fullName evidence="12">D-alanyl-D-alanine endopeptidase</fullName>
        <ecNumber evidence="12">3.4.21.-</ecNumber>
    </submittedName>
</protein>
<feature type="binding site" evidence="8">
    <location>
        <position position="262"/>
    </location>
    <ligand>
        <name>substrate</name>
    </ligand>
</feature>
<feature type="active site" description="Acyl-ester intermediate" evidence="7">
    <location>
        <position position="99"/>
    </location>
</feature>
<keyword evidence="2 10" id="KW-0732">Signal</keyword>
<dbReference type="GO" id="GO:0009002">
    <property type="term" value="F:serine-type D-Ala-D-Ala carboxypeptidase activity"/>
    <property type="evidence" value="ECO:0007669"/>
    <property type="project" value="InterPro"/>
</dbReference>
<evidence type="ECO:0000256" key="9">
    <source>
        <dbReference type="RuleBase" id="RU004016"/>
    </source>
</evidence>
<dbReference type="GO" id="GO:0009252">
    <property type="term" value="P:peptidoglycan biosynthetic process"/>
    <property type="evidence" value="ECO:0007669"/>
    <property type="project" value="UniProtKB-KW"/>
</dbReference>
<dbReference type="PANTHER" id="PTHR21581">
    <property type="entry name" value="D-ALANYL-D-ALANINE CARBOXYPEPTIDASE"/>
    <property type="match status" value="1"/>
</dbReference>
<dbReference type="GO" id="GO:0008360">
    <property type="term" value="P:regulation of cell shape"/>
    <property type="evidence" value="ECO:0007669"/>
    <property type="project" value="UniProtKB-KW"/>
</dbReference>